<dbReference type="Pfam" id="PF25529">
    <property type="entry name" value="Ig_ENGASE1_C"/>
    <property type="match status" value="1"/>
</dbReference>
<organism evidence="11 12">
    <name type="scientific">Riccia fluitans</name>
    <dbReference type="NCBI Taxonomy" id="41844"/>
    <lineage>
        <taxon>Eukaryota</taxon>
        <taxon>Viridiplantae</taxon>
        <taxon>Streptophyta</taxon>
        <taxon>Embryophyta</taxon>
        <taxon>Marchantiophyta</taxon>
        <taxon>Marchantiopsida</taxon>
        <taxon>Marchantiidae</taxon>
        <taxon>Marchantiales</taxon>
        <taxon>Ricciaceae</taxon>
        <taxon>Riccia</taxon>
    </lineage>
</organism>
<evidence type="ECO:0000256" key="7">
    <source>
        <dbReference type="ARBA" id="ARBA00034414"/>
    </source>
</evidence>
<dbReference type="Gene3D" id="2.60.120.260">
    <property type="entry name" value="Galactose-binding domain-like"/>
    <property type="match status" value="1"/>
</dbReference>
<evidence type="ECO:0000313" key="12">
    <source>
        <dbReference type="Proteomes" id="UP001605036"/>
    </source>
</evidence>
<keyword evidence="4" id="KW-0963">Cytoplasm</keyword>
<comment type="caution">
    <text evidence="11">The sequence shown here is derived from an EMBL/GenBank/DDBJ whole genome shotgun (WGS) entry which is preliminary data.</text>
</comment>
<name>A0ABD1YA09_9MARC</name>
<evidence type="ECO:0000256" key="8">
    <source>
        <dbReference type="ARBA" id="ARBA00060018"/>
    </source>
</evidence>
<evidence type="ECO:0000256" key="3">
    <source>
        <dbReference type="ARBA" id="ARBA00012566"/>
    </source>
</evidence>
<evidence type="ECO:0000256" key="1">
    <source>
        <dbReference type="ARBA" id="ARBA00004514"/>
    </source>
</evidence>
<protein>
    <recommendedName>
        <fullName evidence="3">mannosyl-glycoprotein endo-beta-N-acetylglucosaminidase</fullName>
        <ecNumber evidence="3">3.2.1.96</ecNumber>
    </recommendedName>
</protein>
<comment type="similarity">
    <text evidence="2">Belongs to the glycosyl hydrolase 85 family.</text>
</comment>
<proteinExistence type="inferred from homology"/>
<dbReference type="EMBL" id="JBHFFA010000006">
    <property type="protein sequence ID" value="KAL2623550.1"/>
    <property type="molecule type" value="Genomic_DNA"/>
</dbReference>
<comment type="function">
    <text evidence="8">Endoglycosidase that releases N-glycans from glycoproteins by cleaving the beta-1,4-glycosidic bond in the N,N'-diacetylchitobiose core. Involved in the production of high-mannose type N-glycans during plant development and fruit maturation.</text>
</comment>
<dbReference type="InterPro" id="IPR032979">
    <property type="entry name" value="ENGase"/>
</dbReference>
<evidence type="ECO:0000256" key="5">
    <source>
        <dbReference type="ARBA" id="ARBA00022801"/>
    </source>
</evidence>
<dbReference type="PANTHER" id="PTHR13246:SF1">
    <property type="entry name" value="CYTOSOLIC ENDO-BETA-N-ACETYLGLUCOSAMINIDASE"/>
    <property type="match status" value="1"/>
</dbReference>
<keyword evidence="6" id="KW-0326">Glycosidase</keyword>
<dbReference type="Proteomes" id="UP001605036">
    <property type="component" value="Unassembled WGS sequence"/>
</dbReference>
<dbReference type="PANTHER" id="PTHR13246">
    <property type="entry name" value="ENDO BETA N-ACETYLGLUCOSAMINIDASE"/>
    <property type="match status" value="1"/>
</dbReference>
<dbReference type="CDD" id="cd06547">
    <property type="entry name" value="GH85_ENGase"/>
    <property type="match status" value="1"/>
</dbReference>
<dbReference type="InterPro" id="IPR005201">
    <property type="entry name" value="TIM_ENGase"/>
</dbReference>
<keyword evidence="5" id="KW-0378">Hydrolase</keyword>
<keyword evidence="12" id="KW-1185">Reference proteome</keyword>
<evidence type="ECO:0000256" key="2">
    <source>
        <dbReference type="ARBA" id="ARBA00007849"/>
    </source>
</evidence>
<dbReference type="EC" id="3.2.1.96" evidence="3"/>
<feature type="domain" description="Cytosolic endo-beta-N-acetylglucosaminidase TIM barrel" evidence="9">
    <location>
        <begin position="62"/>
        <end position="331"/>
    </location>
</feature>
<reference evidence="11 12" key="1">
    <citation type="submission" date="2024-09" db="EMBL/GenBank/DDBJ databases">
        <title>Chromosome-scale assembly of Riccia fluitans.</title>
        <authorList>
            <person name="Paukszto L."/>
            <person name="Sawicki J."/>
            <person name="Karawczyk K."/>
            <person name="Piernik-Szablinska J."/>
            <person name="Szczecinska M."/>
            <person name="Mazdziarz M."/>
        </authorList>
    </citation>
    <scope>NUCLEOTIDE SEQUENCE [LARGE SCALE GENOMIC DNA]</scope>
    <source>
        <strain evidence="11">Rf_01</strain>
        <tissue evidence="11">Aerial parts of the thallus</tissue>
    </source>
</reference>
<dbReference type="FunFam" id="3.20.20.80:FF:000043">
    <property type="entry name" value="cytosolic endo-beta-N-acetylglucosaminidase"/>
    <property type="match status" value="1"/>
</dbReference>
<dbReference type="AlphaFoldDB" id="A0ABD1YA09"/>
<dbReference type="GO" id="GO:0005829">
    <property type="term" value="C:cytosol"/>
    <property type="evidence" value="ECO:0007669"/>
    <property type="project" value="UniProtKB-SubCell"/>
</dbReference>
<sequence length="720" mass="81100">MEQMPNLPVSYPIKTLKDLEDARYYSSFDFMFNKSSVKLKKSTSKAKRPRLLACHDYKGGYVDDQWVQGSGNGDAFTLINWRLLDIFVYFSHNLVTLPPPGWVNAAHKHGVQVLGTFITEWDEGYKVCQELCATEDSARNYAILLADLAQALGFDGWLINIENRVPELVPNLLVFVSSLTDSMHAWVPGSTVIWYDSVTTDGRLYWQNRLNELNKPFFDNSDSFFTNYQWQEIWAKESGDLAEGRRFDVYMGIDVFGRNTFGGGGYQCDVALKAAKEGQVSAALFAPGWTYENNEDDDRWWRTIYSCWPDARTDQIQLPFYSDFDVGRGRAFFLEGKQVSGLPWSNLSSQNLQPLLRVDSSSSKQLRVALRQDCPVYSGGSSVNMDGNIASDEICIFQLYNTAVHVETTRDETCLNVTYSVLTQNSSNFCLAVRTEHHHGACSIHFLLDMEGEAIDAFEPTYELGQTTVIFDYSTRTSESEVPETAEESASAESSGSVQLWSRRRFTLTQDKYIITGVFGVCSTAEDLRPLLIKLLQENGSAFDPGNFLSRDAEDKSEADEVGAESNDAYHAVLGHISLAGTFHDCHFAYPDQRFVGKNIAWIEGAGGEKSLSVNLVWRGHPDKTNWERFHLYAKTSNSDDADLSSLEYLGLAVVEAFYVFERQVPKQSNAVKFYLQPQCGCGKLQNLASCATYKQSVPPPSSKMWIKPQPTLKDWLFNH</sequence>
<gene>
    <name evidence="11" type="ORF">R1flu_003755</name>
</gene>
<dbReference type="InterPro" id="IPR057882">
    <property type="entry name" value="ENGase_C"/>
</dbReference>
<dbReference type="GO" id="GO:0006491">
    <property type="term" value="P:N-glycan processing"/>
    <property type="evidence" value="ECO:0007669"/>
    <property type="project" value="UniProtKB-ARBA"/>
</dbReference>
<evidence type="ECO:0000259" key="10">
    <source>
        <dbReference type="Pfam" id="PF25529"/>
    </source>
</evidence>
<accession>A0ABD1YA09</accession>
<comment type="catalytic activity">
    <reaction evidence="7">
        <text>an N(4)-(oligosaccharide-(1-&gt;3)-[oligosaccharide-(1-&gt;6)]-beta-D-Man-(1-&gt;4)-beta-D-GlcNAc-(1-&gt;4)-alpha-D-GlcNAc)-L-asparaginyl-[protein] + H2O = an oligosaccharide-(1-&gt;3)-[oligosaccharide-(1-&gt;6)]-beta-D-Man-(1-&gt;4)-D-GlcNAc + N(4)-(N-acetyl-beta-D-glucosaminyl)-L-asparaginyl-[protein]</text>
        <dbReference type="Rhea" id="RHEA:73067"/>
        <dbReference type="Rhea" id="RHEA-COMP:12603"/>
        <dbReference type="Rhea" id="RHEA-COMP:18176"/>
        <dbReference type="ChEBI" id="CHEBI:15377"/>
        <dbReference type="ChEBI" id="CHEBI:132248"/>
        <dbReference type="ChEBI" id="CHEBI:192714"/>
        <dbReference type="ChEBI" id="CHEBI:192715"/>
        <dbReference type="EC" id="3.2.1.96"/>
    </reaction>
</comment>
<comment type="subcellular location">
    <subcellularLocation>
        <location evidence="1">Cytoplasm</location>
        <location evidence="1">Cytosol</location>
    </subcellularLocation>
</comment>
<evidence type="ECO:0000313" key="11">
    <source>
        <dbReference type="EMBL" id="KAL2623550.1"/>
    </source>
</evidence>
<dbReference type="GO" id="GO:0033925">
    <property type="term" value="F:mannosyl-glycoprotein endo-beta-N-acetylglucosaminidase activity"/>
    <property type="evidence" value="ECO:0007669"/>
    <property type="project" value="UniProtKB-EC"/>
</dbReference>
<evidence type="ECO:0000256" key="6">
    <source>
        <dbReference type="ARBA" id="ARBA00023295"/>
    </source>
</evidence>
<feature type="domain" description="Cytosolic endo-beta-N-acetylglucosaminidase C-terminal" evidence="10">
    <location>
        <begin position="595"/>
        <end position="694"/>
    </location>
</feature>
<dbReference type="Gene3D" id="3.20.20.80">
    <property type="entry name" value="Glycosidases"/>
    <property type="match status" value="1"/>
</dbReference>
<evidence type="ECO:0000259" key="9">
    <source>
        <dbReference type="Pfam" id="PF03644"/>
    </source>
</evidence>
<evidence type="ECO:0000256" key="4">
    <source>
        <dbReference type="ARBA" id="ARBA00022490"/>
    </source>
</evidence>
<dbReference type="Pfam" id="PF03644">
    <property type="entry name" value="Glyco_hydro_85"/>
    <property type="match status" value="1"/>
</dbReference>